<dbReference type="Proteomes" id="UP000225110">
    <property type="component" value="Segment"/>
</dbReference>
<organism evidence="1 2">
    <name type="scientific">Brucella phage 02_19</name>
    <dbReference type="NCBI Taxonomy" id="1667365"/>
    <lineage>
        <taxon>Viruses</taxon>
        <taxon>Duplodnaviria</taxon>
        <taxon>Heunggongvirae</taxon>
        <taxon>Uroviricota</taxon>
        <taxon>Caudoviricetes</taxon>
        <taxon>Perisivirus</taxon>
        <taxon>Perisivirus Tb</taxon>
    </lineage>
</organism>
<proteinExistence type="predicted"/>
<evidence type="ECO:0000313" key="1">
    <source>
        <dbReference type="EMBL" id="AKO59009.1"/>
    </source>
</evidence>
<reference evidence="1 2" key="1">
    <citation type="journal article" date="2015" name="Virol. J.">
        <title>Whole genome sequence comparison of ten diagnostic brucellaphages propagated on two Brucella abortus hosts.</title>
        <authorList>
            <person name="Tevdoradze E."/>
            <person name="Farlow J."/>
            <person name="Kotorashvili A."/>
            <person name="Skhirtladze N."/>
            <person name="Antadze I."/>
            <person name="Gunia S."/>
            <person name="Balarjishvili N."/>
            <person name="Kvachadze L."/>
            <person name="Kutateladze M."/>
        </authorList>
    </citation>
    <scope>NUCLEOTIDE SEQUENCE [LARGE SCALE GENOMIC DNA]</scope>
</reference>
<accession>A0A0H4IIT5</accession>
<protein>
    <submittedName>
        <fullName evidence="1">Uncharacterized protein</fullName>
    </submittedName>
</protein>
<name>A0A0H4IIT5_9CAUD</name>
<gene>
    <name evidence="1" type="ORF">p0219_19</name>
</gene>
<evidence type="ECO:0000313" key="2">
    <source>
        <dbReference type="Proteomes" id="UP000225110"/>
    </source>
</evidence>
<sequence>MTKVVEIDMRDLNVTPFFKVIEVENIPKSETAGHAVMEMREVVEVRFAGSNNYAPVFPAHQTWKREGNKSITYAERWADQYRTFKEGNPQHAMGTPLEMLRPYGVTEEQLSICRVHRVYSIEALNTLEGDKLKSLGMMGNTLKELARKYISDHSASDKALNEIEALKKRIAELESAGTASTVIPEVEEDLYEAMTEAELRDMIESKTGTKPDGRLSHASLVNLAKGM</sequence>
<dbReference type="EMBL" id="KJ133688">
    <property type="protein sequence ID" value="AKO59009.1"/>
    <property type="molecule type" value="Genomic_DNA"/>
</dbReference>